<organism evidence="2 3">
    <name type="scientific">Hibiscus sabdariffa</name>
    <name type="common">roselle</name>
    <dbReference type="NCBI Taxonomy" id="183260"/>
    <lineage>
        <taxon>Eukaryota</taxon>
        <taxon>Viridiplantae</taxon>
        <taxon>Streptophyta</taxon>
        <taxon>Embryophyta</taxon>
        <taxon>Tracheophyta</taxon>
        <taxon>Spermatophyta</taxon>
        <taxon>Magnoliopsida</taxon>
        <taxon>eudicotyledons</taxon>
        <taxon>Gunneridae</taxon>
        <taxon>Pentapetalae</taxon>
        <taxon>rosids</taxon>
        <taxon>malvids</taxon>
        <taxon>Malvales</taxon>
        <taxon>Malvaceae</taxon>
        <taxon>Malvoideae</taxon>
        <taxon>Hibiscus</taxon>
    </lineage>
</organism>
<accession>A0ABR2U667</accession>
<dbReference type="PANTHER" id="PTHR33676:SF15">
    <property type="entry name" value="OS02G0674233 PROTEIN"/>
    <property type="match status" value="1"/>
</dbReference>
<feature type="region of interest" description="Disordered" evidence="1">
    <location>
        <begin position="64"/>
        <end position="130"/>
    </location>
</feature>
<evidence type="ECO:0000313" key="2">
    <source>
        <dbReference type="EMBL" id="KAK9045223.1"/>
    </source>
</evidence>
<dbReference type="EMBL" id="JBBPBN010000002">
    <property type="protein sequence ID" value="KAK9045223.1"/>
    <property type="molecule type" value="Genomic_DNA"/>
</dbReference>
<dbReference type="PANTHER" id="PTHR33676">
    <property type="entry name" value="COLD REGULATED PROTEIN 27"/>
    <property type="match status" value="1"/>
</dbReference>
<feature type="compositionally biased region" description="Basic and acidic residues" evidence="1">
    <location>
        <begin position="108"/>
        <end position="120"/>
    </location>
</feature>
<proteinExistence type="predicted"/>
<reference evidence="2 3" key="1">
    <citation type="journal article" date="2024" name="G3 (Bethesda)">
        <title>Genome assembly of Hibiscus sabdariffa L. provides insights into metabolisms of medicinal natural products.</title>
        <authorList>
            <person name="Kim T."/>
        </authorList>
    </citation>
    <scope>NUCLEOTIDE SEQUENCE [LARGE SCALE GENOMIC DNA]</scope>
    <source>
        <strain evidence="2">TK-2024</strain>
        <tissue evidence="2">Old leaves</tissue>
    </source>
</reference>
<evidence type="ECO:0000256" key="1">
    <source>
        <dbReference type="SAM" id="MobiDB-lite"/>
    </source>
</evidence>
<dbReference type="Proteomes" id="UP001396334">
    <property type="component" value="Unassembled WGS sequence"/>
</dbReference>
<keyword evidence="3" id="KW-1185">Reference proteome</keyword>
<gene>
    <name evidence="2" type="ORF">V6N11_059110</name>
</gene>
<sequence>MDSHVPSNPNEESWTEEKHMHFLNSMEAWFVRTVLENNDRFTLRLDRHLPDTCDSTLDCKHNVRRRKKPTTSGFMGLNGSRMKVKAGPGKRSPSQRHASSQDQVVPHIENKREDKHEKDSPNFPASSKLI</sequence>
<comment type="caution">
    <text evidence="2">The sequence shown here is derived from an EMBL/GenBank/DDBJ whole genome shotgun (WGS) entry which is preliminary data.</text>
</comment>
<evidence type="ECO:0000313" key="3">
    <source>
        <dbReference type="Proteomes" id="UP001396334"/>
    </source>
</evidence>
<name>A0ABR2U667_9ROSI</name>
<protein>
    <submittedName>
        <fullName evidence="2">Uncharacterized protein</fullName>
    </submittedName>
</protein>
<dbReference type="InterPro" id="IPR044678">
    <property type="entry name" value="COR27/28"/>
</dbReference>